<protein>
    <submittedName>
        <fullName evidence="2">Uncharacterized protein</fullName>
    </submittedName>
</protein>
<dbReference type="AlphaFoldDB" id="A0A0B7N4S2"/>
<name>A0A0B7N4S2_9FUNG</name>
<organism evidence="2 3">
    <name type="scientific">Parasitella parasitica</name>
    <dbReference type="NCBI Taxonomy" id="35722"/>
    <lineage>
        <taxon>Eukaryota</taxon>
        <taxon>Fungi</taxon>
        <taxon>Fungi incertae sedis</taxon>
        <taxon>Mucoromycota</taxon>
        <taxon>Mucoromycotina</taxon>
        <taxon>Mucoromycetes</taxon>
        <taxon>Mucorales</taxon>
        <taxon>Mucorineae</taxon>
        <taxon>Mucoraceae</taxon>
        <taxon>Parasitella</taxon>
    </lineage>
</organism>
<feature type="region of interest" description="Disordered" evidence="1">
    <location>
        <begin position="80"/>
        <end position="111"/>
    </location>
</feature>
<evidence type="ECO:0000313" key="2">
    <source>
        <dbReference type="EMBL" id="CEP10495.1"/>
    </source>
</evidence>
<accession>A0A0B7N4S2</accession>
<gene>
    <name evidence="2" type="primary">PARPA_04207.1 scaffold 12419</name>
</gene>
<feature type="compositionally biased region" description="Acidic residues" evidence="1">
    <location>
        <begin position="91"/>
        <end position="111"/>
    </location>
</feature>
<keyword evidence="3" id="KW-1185">Reference proteome</keyword>
<sequence>MPVMSTKLDINVRASVSTHFLMRTRAMELLRRRFDFNAPHLRFGFVEVVLDELPDDTLTLYGTSLKYEGPKIRKERGVNVSNAVMERNDTNDGEDNDNLEDAEASEEQEEVVVESDEVWVARDVYTDSRL</sequence>
<evidence type="ECO:0000256" key="1">
    <source>
        <dbReference type="SAM" id="MobiDB-lite"/>
    </source>
</evidence>
<feature type="non-terminal residue" evidence="2">
    <location>
        <position position="130"/>
    </location>
</feature>
<proteinExistence type="predicted"/>
<dbReference type="Proteomes" id="UP000054107">
    <property type="component" value="Unassembled WGS sequence"/>
</dbReference>
<reference evidence="2 3" key="1">
    <citation type="submission" date="2014-09" db="EMBL/GenBank/DDBJ databases">
        <authorList>
            <person name="Ellenberger Sabrina"/>
        </authorList>
    </citation>
    <scope>NUCLEOTIDE SEQUENCE [LARGE SCALE GENOMIC DNA]</scope>
    <source>
        <strain evidence="2 3">CBS 412.66</strain>
    </source>
</reference>
<evidence type="ECO:0000313" key="3">
    <source>
        <dbReference type="Proteomes" id="UP000054107"/>
    </source>
</evidence>
<dbReference type="EMBL" id="LN724386">
    <property type="protein sequence ID" value="CEP10495.1"/>
    <property type="molecule type" value="Genomic_DNA"/>
</dbReference>